<dbReference type="Proteomes" id="UP001162162">
    <property type="component" value="Unassembled WGS sequence"/>
</dbReference>
<dbReference type="GO" id="GO:0005634">
    <property type="term" value="C:nucleus"/>
    <property type="evidence" value="ECO:0007669"/>
    <property type="project" value="UniProtKB-SubCell"/>
</dbReference>
<feature type="domain" description="HSF-type DNA-binding" evidence="7">
    <location>
        <begin position="10"/>
        <end position="96"/>
    </location>
</feature>
<dbReference type="AlphaFoldDB" id="A0AAV8YV37"/>
<dbReference type="InterPro" id="IPR036388">
    <property type="entry name" value="WH-like_DNA-bd_sf"/>
</dbReference>
<feature type="compositionally biased region" description="Polar residues" evidence="6">
    <location>
        <begin position="473"/>
        <end position="494"/>
    </location>
</feature>
<dbReference type="InterPro" id="IPR000232">
    <property type="entry name" value="HSF_DNA-bd"/>
</dbReference>
<evidence type="ECO:0000256" key="5">
    <source>
        <dbReference type="RuleBase" id="RU004020"/>
    </source>
</evidence>
<evidence type="ECO:0000256" key="6">
    <source>
        <dbReference type="SAM" id="MobiDB-lite"/>
    </source>
</evidence>
<dbReference type="InterPro" id="IPR036390">
    <property type="entry name" value="WH_DNA-bd_sf"/>
</dbReference>
<accession>A0AAV8YV37</accession>
<dbReference type="SMART" id="SM00415">
    <property type="entry name" value="HSF"/>
    <property type="match status" value="1"/>
</dbReference>
<keyword evidence="3" id="KW-0238">DNA-binding</keyword>
<gene>
    <name evidence="8" type="ORF">NQ318_003502</name>
</gene>
<dbReference type="Pfam" id="PF00447">
    <property type="entry name" value="HSF_DNA-bind"/>
    <property type="match status" value="1"/>
</dbReference>
<name>A0AAV8YV37_9CUCU</name>
<comment type="caution">
    <text evidence="8">The sequence shown here is derived from an EMBL/GenBank/DDBJ whole genome shotgun (WGS) entry which is preliminary data.</text>
</comment>
<evidence type="ECO:0000256" key="1">
    <source>
        <dbReference type="ARBA" id="ARBA00004123"/>
    </source>
</evidence>
<organism evidence="8 9">
    <name type="scientific">Aromia moschata</name>
    <dbReference type="NCBI Taxonomy" id="1265417"/>
    <lineage>
        <taxon>Eukaryota</taxon>
        <taxon>Metazoa</taxon>
        <taxon>Ecdysozoa</taxon>
        <taxon>Arthropoda</taxon>
        <taxon>Hexapoda</taxon>
        <taxon>Insecta</taxon>
        <taxon>Pterygota</taxon>
        <taxon>Neoptera</taxon>
        <taxon>Endopterygota</taxon>
        <taxon>Coleoptera</taxon>
        <taxon>Polyphaga</taxon>
        <taxon>Cucujiformia</taxon>
        <taxon>Chrysomeloidea</taxon>
        <taxon>Cerambycidae</taxon>
        <taxon>Cerambycinae</taxon>
        <taxon>Callichromatini</taxon>
        <taxon>Aromia</taxon>
    </lineage>
</organism>
<evidence type="ECO:0000256" key="2">
    <source>
        <dbReference type="ARBA" id="ARBA00006403"/>
    </source>
</evidence>
<feature type="region of interest" description="Disordered" evidence="6">
    <location>
        <begin position="263"/>
        <end position="299"/>
    </location>
</feature>
<evidence type="ECO:0000313" key="9">
    <source>
        <dbReference type="Proteomes" id="UP001162162"/>
    </source>
</evidence>
<evidence type="ECO:0000256" key="4">
    <source>
        <dbReference type="ARBA" id="ARBA00023242"/>
    </source>
</evidence>
<proteinExistence type="inferred from homology"/>
<evidence type="ECO:0000256" key="3">
    <source>
        <dbReference type="ARBA" id="ARBA00023125"/>
    </source>
</evidence>
<feature type="region of interest" description="Disordered" evidence="6">
    <location>
        <begin position="465"/>
        <end position="494"/>
    </location>
</feature>
<evidence type="ECO:0000313" key="8">
    <source>
        <dbReference type="EMBL" id="KAJ8955404.1"/>
    </source>
</evidence>
<feature type="region of interest" description="Disordered" evidence="6">
    <location>
        <begin position="219"/>
        <end position="243"/>
    </location>
</feature>
<reference evidence="8" key="1">
    <citation type="journal article" date="2023" name="Insect Mol. Biol.">
        <title>Genome sequencing provides insights into the evolution of gene families encoding plant cell wall-degrading enzymes in longhorned beetles.</title>
        <authorList>
            <person name="Shin N.R."/>
            <person name="Okamura Y."/>
            <person name="Kirsch R."/>
            <person name="Pauchet Y."/>
        </authorList>
    </citation>
    <scope>NUCLEOTIDE SEQUENCE</scope>
    <source>
        <strain evidence="8">AMC_N1</strain>
    </source>
</reference>
<dbReference type="GO" id="GO:0043565">
    <property type="term" value="F:sequence-specific DNA binding"/>
    <property type="evidence" value="ECO:0007669"/>
    <property type="project" value="InterPro"/>
</dbReference>
<keyword evidence="4" id="KW-0539">Nucleus</keyword>
<feature type="compositionally biased region" description="Polar residues" evidence="6">
    <location>
        <begin position="272"/>
        <end position="293"/>
    </location>
</feature>
<dbReference type="SUPFAM" id="SSF46785">
    <property type="entry name" value="Winged helix' DNA-binding domain"/>
    <property type="match status" value="1"/>
</dbReference>
<protein>
    <recommendedName>
        <fullName evidence="7">HSF-type DNA-binding domain-containing protein</fullName>
    </recommendedName>
</protein>
<dbReference type="Gene3D" id="1.10.10.10">
    <property type="entry name" value="Winged helix-like DNA-binding domain superfamily/Winged helix DNA-binding domain"/>
    <property type="match status" value="1"/>
</dbReference>
<comment type="subcellular location">
    <subcellularLocation>
        <location evidence="1">Nucleus</location>
    </subcellularLocation>
</comment>
<dbReference type="PRINTS" id="PR00056">
    <property type="entry name" value="HSFDOMAIN"/>
</dbReference>
<dbReference type="PANTHER" id="PTHR10015:SF427">
    <property type="entry name" value="HEAT SHOCK FACTOR PROTEIN"/>
    <property type="match status" value="1"/>
</dbReference>
<dbReference type="EMBL" id="JAPWTK010000038">
    <property type="protein sequence ID" value="KAJ8955404.1"/>
    <property type="molecule type" value="Genomic_DNA"/>
</dbReference>
<comment type="similarity">
    <text evidence="2 5">Belongs to the HSF family.</text>
</comment>
<evidence type="ECO:0000259" key="7">
    <source>
        <dbReference type="SMART" id="SM00415"/>
    </source>
</evidence>
<keyword evidence="9" id="KW-1185">Reference proteome</keyword>
<dbReference type="PANTHER" id="PTHR10015">
    <property type="entry name" value="HEAT SHOCK TRANSCRIPTION FACTOR"/>
    <property type="match status" value="1"/>
</dbReference>
<sequence length="511" mass="57194">MQPIGENTANIPAFLGKLWKMVNDPNTNHLICWSPAGNSFVIQNQAQFWYELLPLYYKHNNMSSFSTTVEYVFFCSTDFIKCLPLRMVQWMPIRTRYSFIILISKKTNLNSSRILNERRVTGSKTSENNVQNIIKHDDIAKVLTDVKQLRGRQSSVHSQLSSMKQENAVLWRELALLRQKHIKQQQIVNKLIQFLVTLVQPSATSRMGVGVKRRMPLMLHESPTKKPKTKKLIQDNSDNGPTIHELDSEIEILPEGLLEQDVEESPLVSSPLAATTSPSGNSNEVHSQPPSCSSDDDNAEAAIPENFWDKPEFVEISQLHPDDLMMSDNDLVEESINDLQSNANQANEKVFLNPTARDTLLSNLVNGSYNSNILNGKNSKKINNGGTENASNMMTNVVPGNNSDMTVATRDIRINNVDDLDLHLDHTQSEIDQLKDILHGCNSLDANALLGLFNDEAPGYGLTCNQNKDDMENTPTDAQETPTSLPDTSSTVNTPLVVKSEPIFPNLEKEL</sequence>
<dbReference type="GO" id="GO:0003700">
    <property type="term" value="F:DNA-binding transcription factor activity"/>
    <property type="evidence" value="ECO:0007669"/>
    <property type="project" value="InterPro"/>
</dbReference>